<name>A0ABW5FP32_9PSEU</name>
<gene>
    <name evidence="1" type="ORF">ACFSXZ_04190</name>
</gene>
<evidence type="ECO:0000313" key="1">
    <source>
        <dbReference type="EMBL" id="MFD2415522.1"/>
    </source>
</evidence>
<dbReference type="Proteomes" id="UP001597417">
    <property type="component" value="Unassembled WGS sequence"/>
</dbReference>
<dbReference type="RefSeq" id="WP_378261389.1">
    <property type="nucleotide sequence ID" value="NZ_JBHUKR010000004.1"/>
</dbReference>
<accession>A0ABW5FP32</accession>
<sequence length="236" mass="25726">MSNARFGKAAYPGLREYVVYDPDHEKIDGRVGDAFRSFVQNELSGSAAELMKPTEEDVSAVRAGYTLLLDVLPELGGDCVRHIATVALADSGAAFLSTTLADLSGVVIIDRRVLADPALIAESILHESLHSKLDALSKAHTLTFSAPGDNTTTPILAVWHPSGARSSWWSPWRALAACHFYAHLTVLGDGLRRTHGHADYGRRLKDRALFRAHYLGRELLRVRPAVLTETGAEMVD</sequence>
<keyword evidence="2" id="KW-1185">Reference proteome</keyword>
<dbReference type="EMBL" id="JBHUKR010000004">
    <property type="protein sequence ID" value="MFD2415522.1"/>
    <property type="molecule type" value="Genomic_DNA"/>
</dbReference>
<protein>
    <recommendedName>
        <fullName evidence="3">HEXXH motif-containing protein</fullName>
    </recommendedName>
</protein>
<organism evidence="1 2">
    <name type="scientific">Amycolatopsis pigmentata</name>
    <dbReference type="NCBI Taxonomy" id="450801"/>
    <lineage>
        <taxon>Bacteria</taxon>
        <taxon>Bacillati</taxon>
        <taxon>Actinomycetota</taxon>
        <taxon>Actinomycetes</taxon>
        <taxon>Pseudonocardiales</taxon>
        <taxon>Pseudonocardiaceae</taxon>
        <taxon>Amycolatopsis</taxon>
    </lineage>
</organism>
<reference evidence="2" key="1">
    <citation type="journal article" date="2019" name="Int. J. Syst. Evol. Microbiol.">
        <title>The Global Catalogue of Microorganisms (GCM) 10K type strain sequencing project: providing services to taxonomists for standard genome sequencing and annotation.</title>
        <authorList>
            <consortium name="The Broad Institute Genomics Platform"/>
            <consortium name="The Broad Institute Genome Sequencing Center for Infectious Disease"/>
            <person name="Wu L."/>
            <person name="Ma J."/>
        </authorList>
    </citation>
    <scope>NUCLEOTIDE SEQUENCE [LARGE SCALE GENOMIC DNA]</scope>
    <source>
        <strain evidence="2">CGMCC 4.7645</strain>
    </source>
</reference>
<evidence type="ECO:0000313" key="2">
    <source>
        <dbReference type="Proteomes" id="UP001597417"/>
    </source>
</evidence>
<proteinExistence type="predicted"/>
<evidence type="ECO:0008006" key="3">
    <source>
        <dbReference type="Google" id="ProtNLM"/>
    </source>
</evidence>
<comment type="caution">
    <text evidence="1">The sequence shown here is derived from an EMBL/GenBank/DDBJ whole genome shotgun (WGS) entry which is preliminary data.</text>
</comment>